<evidence type="ECO:0000313" key="4">
    <source>
        <dbReference type="Proteomes" id="UP000663845"/>
    </source>
</evidence>
<proteinExistence type="predicted"/>
<feature type="domain" description="EF-hand" evidence="2">
    <location>
        <begin position="138"/>
        <end position="173"/>
    </location>
</feature>
<evidence type="ECO:0000259" key="2">
    <source>
        <dbReference type="PROSITE" id="PS50222"/>
    </source>
</evidence>
<comment type="caution">
    <text evidence="3">The sequence shown here is derived from an EMBL/GenBank/DDBJ whole genome shotgun (WGS) entry which is preliminary data.</text>
</comment>
<evidence type="ECO:0000256" key="1">
    <source>
        <dbReference type="ARBA" id="ARBA00022737"/>
    </source>
</evidence>
<name>A0A815WGW9_9BILA</name>
<dbReference type="InterPro" id="IPR051242">
    <property type="entry name" value="WD-EF-hand_domain"/>
</dbReference>
<dbReference type="Proteomes" id="UP000663845">
    <property type="component" value="Unassembled WGS sequence"/>
</dbReference>
<dbReference type="EMBL" id="CAJNOG010005053">
    <property type="protein sequence ID" value="CAF1547634.1"/>
    <property type="molecule type" value="Genomic_DNA"/>
</dbReference>
<dbReference type="InterPro" id="IPR002048">
    <property type="entry name" value="EF_hand_dom"/>
</dbReference>
<reference evidence="3" key="1">
    <citation type="submission" date="2021-02" db="EMBL/GenBank/DDBJ databases">
        <authorList>
            <person name="Nowell W R."/>
        </authorList>
    </citation>
    <scope>NUCLEOTIDE SEQUENCE</scope>
</reference>
<dbReference type="PROSITE" id="PS50222">
    <property type="entry name" value="EF_HAND_2"/>
    <property type="match status" value="1"/>
</dbReference>
<dbReference type="SUPFAM" id="SSF47473">
    <property type="entry name" value="EF-hand"/>
    <property type="match status" value="1"/>
</dbReference>
<evidence type="ECO:0000313" key="3">
    <source>
        <dbReference type="EMBL" id="CAF1547634.1"/>
    </source>
</evidence>
<dbReference type="Gene3D" id="1.10.238.10">
    <property type="entry name" value="EF-hand"/>
    <property type="match status" value="1"/>
</dbReference>
<feature type="non-terminal residue" evidence="3">
    <location>
        <position position="1"/>
    </location>
</feature>
<dbReference type="GO" id="GO:0005509">
    <property type="term" value="F:calcium ion binding"/>
    <property type="evidence" value="ECO:0007669"/>
    <property type="project" value="InterPro"/>
</dbReference>
<dbReference type="PANTHER" id="PTHR44324">
    <property type="entry name" value="WD40 REPEAT DOMAIN 95"/>
    <property type="match status" value="1"/>
</dbReference>
<dbReference type="AlphaFoldDB" id="A0A815WGW9"/>
<dbReference type="PANTHER" id="PTHR44324:SF4">
    <property type="entry name" value="WD40 REPEAT DOMAIN 95"/>
    <property type="match status" value="1"/>
</dbReference>
<gene>
    <name evidence="3" type="ORF">JYZ213_LOCUS46088</name>
</gene>
<sequence>MANINRDADDYDQNLEVKAYFQSFKHLRRLTISNPNNIQQYEVILLKRAKSYALVGLKGELIQNEIEESEKKLDKTNKNDEENDLHIEEKLNIDTLEAIKRAFGQNSSLTNIQMDQSGQMTLDEFTQVLKKYLGKRRGINEQIENLFNKIDYNAEEMITWDELCTFLQLNFHERSDA</sequence>
<organism evidence="3 4">
    <name type="scientific">Adineta steineri</name>
    <dbReference type="NCBI Taxonomy" id="433720"/>
    <lineage>
        <taxon>Eukaryota</taxon>
        <taxon>Metazoa</taxon>
        <taxon>Spiralia</taxon>
        <taxon>Gnathifera</taxon>
        <taxon>Rotifera</taxon>
        <taxon>Eurotatoria</taxon>
        <taxon>Bdelloidea</taxon>
        <taxon>Adinetida</taxon>
        <taxon>Adinetidae</taxon>
        <taxon>Adineta</taxon>
    </lineage>
</organism>
<accession>A0A815WGW9</accession>
<dbReference type="InterPro" id="IPR011992">
    <property type="entry name" value="EF-hand-dom_pair"/>
</dbReference>
<protein>
    <recommendedName>
        <fullName evidence="2">EF-hand domain-containing protein</fullName>
    </recommendedName>
</protein>
<keyword evidence="1" id="KW-0677">Repeat</keyword>